<dbReference type="InterPro" id="IPR009075">
    <property type="entry name" value="AcylCo_DH/oxidase_C"/>
</dbReference>
<name>A0ABS6IG69_9HYPH</name>
<gene>
    <name evidence="5" type="ORF">KQ910_03575</name>
</gene>
<evidence type="ECO:0000259" key="2">
    <source>
        <dbReference type="Pfam" id="PF00441"/>
    </source>
</evidence>
<dbReference type="PROSITE" id="PS00073">
    <property type="entry name" value="ACYL_COA_DH_2"/>
    <property type="match status" value="1"/>
</dbReference>
<dbReference type="Pfam" id="PF18158">
    <property type="entry name" value="AidB_N"/>
    <property type="match status" value="1"/>
</dbReference>
<proteinExistence type="predicted"/>
<dbReference type="Proteomes" id="UP000727907">
    <property type="component" value="Unassembled WGS sequence"/>
</dbReference>
<keyword evidence="6" id="KW-1185">Reference proteome</keyword>
<feature type="domain" description="Acyl-CoA oxidase/dehydrogenase middle" evidence="3">
    <location>
        <begin position="182"/>
        <end position="274"/>
    </location>
</feature>
<dbReference type="InterPro" id="IPR006089">
    <property type="entry name" value="Acyl-CoA_DH_CS"/>
</dbReference>
<protein>
    <submittedName>
        <fullName evidence="5">Acyl-CoA dehydrogenase family protein</fullName>
    </submittedName>
</protein>
<reference evidence="5 6" key="1">
    <citation type="submission" date="2021-06" db="EMBL/GenBank/DDBJ databases">
        <authorList>
            <person name="Lee D.H."/>
        </authorList>
    </citation>
    <scope>NUCLEOTIDE SEQUENCE [LARGE SCALE GENOMIC DNA]</scope>
    <source>
        <strain evidence="5 6">MMS21-HV4-11</strain>
    </source>
</reference>
<dbReference type="Pfam" id="PF00441">
    <property type="entry name" value="Acyl-CoA_dh_1"/>
    <property type="match status" value="1"/>
</dbReference>
<organism evidence="5 6">
    <name type="scientific">Reyranella humidisoli</name>
    <dbReference type="NCBI Taxonomy" id="2849149"/>
    <lineage>
        <taxon>Bacteria</taxon>
        <taxon>Pseudomonadati</taxon>
        <taxon>Pseudomonadota</taxon>
        <taxon>Alphaproteobacteria</taxon>
        <taxon>Hyphomicrobiales</taxon>
        <taxon>Reyranellaceae</taxon>
        <taxon>Reyranella</taxon>
    </lineage>
</organism>
<evidence type="ECO:0000259" key="4">
    <source>
        <dbReference type="Pfam" id="PF18158"/>
    </source>
</evidence>
<keyword evidence="1" id="KW-0285">Flavoprotein</keyword>
<dbReference type="Pfam" id="PF02770">
    <property type="entry name" value="Acyl-CoA_dh_M"/>
    <property type="match status" value="1"/>
</dbReference>
<evidence type="ECO:0000313" key="5">
    <source>
        <dbReference type="EMBL" id="MBU8872824.1"/>
    </source>
</evidence>
<dbReference type="PANTHER" id="PTHR42707:SF3">
    <property type="entry name" value="ACYL-COA DEHYDROGENASE AIDB-RELATED"/>
    <property type="match status" value="1"/>
</dbReference>
<evidence type="ECO:0000313" key="6">
    <source>
        <dbReference type="Proteomes" id="UP000727907"/>
    </source>
</evidence>
<accession>A0ABS6IG69</accession>
<feature type="domain" description="Adaptive response protein AidB N-terminal" evidence="4">
    <location>
        <begin position="13"/>
        <end position="167"/>
    </location>
</feature>
<dbReference type="InterPro" id="IPR052904">
    <property type="entry name" value="Acyl-CoA_dehydrogenase-like"/>
</dbReference>
<sequence>MSISGFLEDASFNQSPGFGDVDLFSADRPLADAAMRAGLDLASLSACGKDYGASDTLDLGRMANENPPKLRTMDGKGNRLDLVEFHPAYHALMQKSIGHGIHASAHDGSDRPAPMSARAVRLYLATQAESGHMCPITMTHACLGALRSEPALLAKWLPKIQTRTYDPRPLPWWEKNGVTLGMGMTERQGGTDVRANITSATAHGDHVEISGHKWFMSAPMCDAFLVLAQAEGGLTCYLMPRYRPDGSQNTIRFQRLKDKLGNKSNASSEVEFHDAWAERVGPEGGGIRTIIEMVNLTRLDCAIASAGQSRIALSQAMHHIRNRSVFQRRLADQPSMRSVTADMALELEAQVALVFRLVRAAEHAAHDPREAAYARLLTPAVKFLVCKSTPQLVYESLECLGGNGYTEDLPLARYFRESPLNAIWEGSGNVMALDVLRAAGRHPEAATDTLSRLVRTADQAFKAGPLAQALEQVLKSGEAERRARFVCESLAKLAAVAALVEAGSPFAALYAETRLGGSPFAQFGSADLVGSETALMDRALAA</sequence>
<feature type="domain" description="Acyl-CoA dehydrogenase/oxidase C-terminal" evidence="2">
    <location>
        <begin position="284"/>
        <end position="438"/>
    </location>
</feature>
<dbReference type="InterPro" id="IPR041504">
    <property type="entry name" value="AidB_N"/>
</dbReference>
<evidence type="ECO:0000259" key="3">
    <source>
        <dbReference type="Pfam" id="PF02770"/>
    </source>
</evidence>
<dbReference type="RefSeq" id="WP_216957107.1">
    <property type="nucleotide sequence ID" value="NZ_JAHOPB010000001.1"/>
</dbReference>
<dbReference type="EMBL" id="JAHOPB010000001">
    <property type="protein sequence ID" value="MBU8872824.1"/>
    <property type="molecule type" value="Genomic_DNA"/>
</dbReference>
<dbReference type="PANTHER" id="PTHR42707">
    <property type="entry name" value="ACYL-COA DEHYDROGENASE"/>
    <property type="match status" value="1"/>
</dbReference>
<evidence type="ECO:0000256" key="1">
    <source>
        <dbReference type="ARBA" id="ARBA00022630"/>
    </source>
</evidence>
<comment type="caution">
    <text evidence="5">The sequence shown here is derived from an EMBL/GenBank/DDBJ whole genome shotgun (WGS) entry which is preliminary data.</text>
</comment>
<dbReference type="InterPro" id="IPR006091">
    <property type="entry name" value="Acyl-CoA_Oxase/DH_mid-dom"/>
</dbReference>